<gene>
    <name evidence="1" type="ORF">DF3PA_80023</name>
</gene>
<protein>
    <recommendedName>
        <fullName evidence="3">Capsid protein</fullName>
    </recommendedName>
</protein>
<organism evidence="1 2">
    <name type="scientific">Candidatus Defluviicoccus seviourii</name>
    <dbReference type="NCBI Taxonomy" id="2565273"/>
    <lineage>
        <taxon>Bacteria</taxon>
        <taxon>Pseudomonadati</taxon>
        <taxon>Pseudomonadota</taxon>
        <taxon>Alphaproteobacteria</taxon>
        <taxon>Rhodospirillales</taxon>
        <taxon>Rhodospirillaceae</taxon>
        <taxon>Defluviicoccus</taxon>
    </lineage>
</organism>
<proteinExistence type="predicted"/>
<accession>A0A564WJQ3</accession>
<dbReference type="InterPro" id="IPR053738">
    <property type="entry name" value="Lambda_capsid_assembly"/>
</dbReference>
<comment type="caution">
    <text evidence="1">The sequence shown here is derived from an EMBL/GenBank/DDBJ whole genome shotgun (WGS) entry which is preliminary data.</text>
</comment>
<dbReference type="Gene3D" id="3.90.1690.10">
    <property type="entry name" value="phage-related protein like domain"/>
    <property type="match status" value="1"/>
</dbReference>
<name>A0A564WJQ3_9PROT</name>
<dbReference type="AlphaFoldDB" id="A0A564WJQ3"/>
<reference evidence="1" key="1">
    <citation type="submission" date="2018-11" db="EMBL/GenBank/DDBJ databases">
        <authorList>
            <person name="Onetto C."/>
        </authorList>
    </citation>
    <scope>NUCLEOTIDE SEQUENCE [LARGE SCALE GENOMIC DNA]</scope>
</reference>
<dbReference type="Proteomes" id="UP000326641">
    <property type="component" value="Unassembled WGS sequence"/>
</dbReference>
<sequence length="310" mass="32992">MVDNLANFPVDPAMVAVSIAYHNPSYIADKVLPRITVGKQTFKHKVFAVEDTFRVPANEIGRLAEPAVINIGHTEATATTIGYGYDAVIPQEDIDNQGPGDDTVGDHQMLLIDANRRAREKRVADMVMAAGAYAAGFKTQLSGTSQWSDKSNSNPVSDIQTGLLAAVMRPNVMVVGAEVWSALSTHPKVLQGVTAQAVSGGVASLGAVAVMFGLQEILVGEARLNTAKYGQSATLARCWGKHALLFCRAPVTNRAALTFGYTAQWGTPISGTMPEPKMGAKGATRVREAEYLKELITAPMAAYFVQDAVA</sequence>
<keyword evidence="2" id="KW-1185">Reference proteome</keyword>
<evidence type="ECO:0008006" key="3">
    <source>
        <dbReference type="Google" id="ProtNLM"/>
    </source>
</evidence>
<evidence type="ECO:0000313" key="1">
    <source>
        <dbReference type="EMBL" id="VUX47863.1"/>
    </source>
</evidence>
<evidence type="ECO:0000313" key="2">
    <source>
        <dbReference type="Proteomes" id="UP000326641"/>
    </source>
</evidence>
<dbReference type="EMBL" id="UXAT02000053">
    <property type="protein sequence ID" value="VUX47863.1"/>
    <property type="molecule type" value="Genomic_DNA"/>
</dbReference>